<evidence type="ECO:0000256" key="11">
    <source>
        <dbReference type="ARBA" id="ARBA00023242"/>
    </source>
</evidence>
<evidence type="ECO:0000256" key="3">
    <source>
        <dbReference type="ARBA" id="ARBA00010481"/>
    </source>
</evidence>
<dbReference type="GO" id="GO:0008107">
    <property type="term" value="F:galactoside 2-alpha-L-fucosyltransferase activity"/>
    <property type="evidence" value="ECO:0007669"/>
    <property type="project" value="InterPro"/>
</dbReference>
<keyword evidence="8" id="KW-0238">DNA-binding</keyword>
<evidence type="ECO:0000256" key="5">
    <source>
        <dbReference type="ARBA" id="ARBA00022679"/>
    </source>
</evidence>
<keyword evidence="12" id="KW-0961">Cell wall biogenesis/degradation</keyword>
<accession>A0A0E0GDC5</accession>
<keyword evidence="5" id="KW-0808">Transferase</keyword>
<organism evidence="16">
    <name type="scientific">Oryza nivara</name>
    <name type="common">Indian wild rice</name>
    <name type="synonym">Oryza sativa f. spontanea</name>
    <dbReference type="NCBI Taxonomy" id="4536"/>
    <lineage>
        <taxon>Eukaryota</taxon>
        <taxon>Viridiplantae</taxon>
        <taxon>Streptophyta</taxon>
        <taxon>Embryophyta</taxon>
        <taxon>Tracheophyta</taxon>
        <taxon>Spermatophyta</taxon>
        <taxon>Magnoliopsida</taxon>
        <taxon>Liliopsida</taxon>
        <taxon>Poales</taxon>
        <taxon>Poaceae</taxon>
        <taxon>BOP clade</taxon>
        <taxon>Oryzoideae</taxon>
        <taxon>Oryzeae</taxon>
        <taxon>Oryzinae</taxon>
        <taxon>Oryza</taxon>
    </lineage>
</organism>
<dbReference type="GO" id="GO:0005794">
    <property type="term" value="C:Golgi apparatus"/>
    <property type="evidence" value="ECO:0007669"/>
    <property type="project" value="UniProtKB-SubCell"/>
</dbReference>
<dbReference type="SMART" id="SM01019">
    <property type="entry name" value="B3"/>
    <property type="match status" value="1"/>
</dbReference>
<dbReference type="Gramene" id="ONIVA02G36080.3">
    <property type="protein sequence ID" value="ONIVA02G36080.3"/>
    <property type="gene ID" value="ONIVA02G36080"/>
</dbReference>
<dbReference type="GO" id="GO:0003677">
    <property type="term" value="F:DNA binding"/>
    <property type="evidence" value="ECO:0007669"/>
    <property type="project" value="UniProtKB-KW"/>
</dbReference>
<evidence type="ECO:0000256" key="12">
    <source>
        <dbReference type="ARBA" id="ARBA00023316"/>
    </source>
</evidence>
<feature type="region of interest" description="Disordered" evidence="13">
    <location>
        <begin position="671"/>
        <end position="692"/>
    </location>
</feature>
<dbReference type="Gene3D" id="2.40.330.10">
    <property type="entry name" value="DNA-binding pseudobarrel domain"/>
    <property type="match status" value="1"/>
</dbReference>
<feature type="compositionally biased region" description="Basic and acidic residues" evidence="13">
    <location>
        <begin position="22"/>
        <end position="36"/>
    </location>
</feature>
<evidence type="ECO:0000259" key="15">
    <source>
        <dbReference type="PROSITE" id="PS50863"/>
    </source>
</evidence>
<dbReference type="Pfam" id="PF02362">
    <property type="entry name" value="B3"/>
    <property type="match status" value="1"/>
</dbReference>
<dbReference type="FunFam" id="3.40.50.11340:FF:000003">
    <property type="entry name" value="Galactoside 2-alpha-L-fucosyltransferase"/>
    <property type="match status" value="1"/>
</dbReference>
<keyword evidence="11" id="KW-0539">Nucleus</keyword>
<dbReference type="GO" id="GO:0005634">
    <property type="term" value="C:nucleus"/>
    <property type="evidence" value="ECO:0007669"/>
    <property type="project" value="UniProtKB-SubCell"/>
</dbReference>
<name>A0A0E0GDC5_ORYNI</name>
<evidence type="ECO:0000256" key="2">
    <source>
        <dbReference type="ARBA" id="ARBA00004555"/>
    </source>
</evidence>
<keyword evidence="9" id="KW-0804">Transcription</keyword>
<keyword evidence="14" id="KW-1133">Transmembrane helix</keyword>
<feature type="transmembrane region" description="Helical" evidence="14">
    <location>
        <begin position="71"/>
        <end position="96"/>
    </location>
</feature>
<evidence type="ECO:0000313" key="16">
    <source>
        <dbReference type="EnsemblPlants" id="ONIVA02G36080.3"/>
    </source>
</evidence>
<dbReference type="FunFam" id="3.40.50.11350:FF:000012">
    <property type="entry name" value="Galactoside 2-alpha-L-fucosyltransferase"/>
    <property type="match status" value="1"/>
</dbReference>
<feature type="compositionally biased region" description="Low complexity" evidence="13">
    <location>
        <begin position="1330"/>
        <end position="1342"/>
    </location>
</feature>
<dbReference type="GO" id="GO:0042546">
    <property type="term" value="P:cell wall biogenesis"/>
    <property type="evidence" value="ECO:0007669"/>
    <property type="project" value="InterPro"/>
</dbReference>
<evidence type="ECO:0000256" key="14">
    <source>
        <dbReference type="SAM" id="Phobius"/>
    </source>
</evidence>
<proteinExistence type="inferred from homology"/>
<dbReference type="Gene3D" id="3.40.50.11350">
    <property type="match status" value="1"/>
</dbReference>
<protein>
    <recommendedName>
        <fullName evidence="15">TF-B3 domain-containing protein</fullName>
    </recommendedName>
</protein>
<evidence type="ECO:0000256" key="6">
    <source>
        <dbReference type="ARBA" id="ARBA00023015"/>
    </source>
</evidence>
<reference evidence="16" key="1">
    <citation type="submission" date="2015-04" db="UniProtKB">
        <authorList>
            <consortium name="EnsemblPlants"/>
        </authorList>
    </citation>
    <scope>IDENTIFICATION</scope>
    <source>
        <strain evidence="16">SL10</strain>
    </source>
</reference>
<feature type="region of interest" description="Disordered" evidence="13">
    <location>
        <begin position="22"/>
        <end position="50"/>
    </location>
</feature>
<dbReference type="PANTHER" id="PTHR31889">
    <property type="entry name" value="FUCOSYLTRANSFERASE 2-RELATED"/>
    <property type="match status" value="1"/>
</dbReference>
<keyword evidence="14" id="KW-0812">Transmembrane</keyword>
<dbReference type="CDD" id="cd10017">
    <property type="entry name" value="B3_DNA"/>
    <property type="match status" value="1"/>
</dbReference>
<dbReference type="Proteomes" id="UP000006591">
    <property type="component" value="Chromosome 2"/>
</dbReference>
<keyword evidence="7" id="KW-0333">Golgi apparatus</keyword>
<feature type="region of interest" description="Disordered" evidence="13">
    <location>
        <begin position="108"/>
        <end position="131"/>
    </location>
</feature>
<feature type="domain" description="TF-B3" evidence="15">
    <location>
        <begin position="1370"/>
        <end position="1434"/>
    </location>
</feature>
<dbReference type="Gene3D" id="3.40.50.11340">
    <property type="match status" value="2"/>
</dbReference>
<sequence length="1504" mass="168500">MYYVRGAGGSWEKAESEACVHESARRRGVPMDEKRAARTPRAGARNAVNGGESGCCSEKAARWGWRAPVEVAVVGFVATLTLLVLLYGGTGSLLSFTSPRTEFVRKLAAAAASPSHGAPEDTPESSTRHDDDRLLGGLLSQAFDEHSCRSRYTSSLYRRRSPFRPSTYLVERLRRYEARHKRCGPGSALFQEAVEHLRSGRNAARSECQYVVWTPFNGLGNRMLALASTFLYALLTDRVLLVHAPPEFDGLFCEPFPGSSWTLPADFLITDFDGVFTMWSPTSYKNMRQAGTISNATAEQSLPAYVFLDLIQSFTDAAFCDDDQQVLAKFNWMVIKSDVYFAAMLFLMPAYERELTQLFPEKEAVFHHLARYLFHPSNDVWGIVHRFYEAYLARADELVGLQVRVFPEMPIPFDNMYEQIIRCSEQEGLLPKLGQTVVVTAANGSSVVAPSTKLTSILVTSLFPDYYDRIRGVYHARPTETGEYVAVHQPSHEREQRTEARGHNQRALAEIYLLSFCDRVVTSAVSTFGYIAHGLAGVRPWVLLRPPSPVARAEPACVRSETVEPCLQALPRRMCGAAEGSDIGALVPHIRHCEDVQKGVKLGWPPAGRAAENEARRWGRLRRASARAALVLCSLTMIPVVVVLHRCAVSSSWPDRVFEAKHIAGAGEQALPIETHMERSGGGGADGDEERLPLHHGFETERAAPWAAAESKPPPPPRGRFGRASVRAALAVCFLAIPAVLLLQRWQAGSSPEWLFEIEPPADGDRDMQDDLPDDLTASQYIGYDKFLGGLLQEGFDEVSCRSRYQFARYHKNFTRIPSSYLLERLRRQEALQKKCGPGTKSYKQAVKLLRSSQGVNMTTDCNYLFLTVHAGLGNRMLEIASAFLYALLTNRILLLDRYQEIGDLFCEPFPGTSWLMPSDFPLNYGEFTQSSPESYGNMQQNKVVGDNTDRSLAGFRPPYVFLYLDGNYEFHDKLFFCEDDQQFLQDVPWLIMRTDMYFIPSLFLIPSYQDELSRLFPEKDAVFHHLARYLFHPTNSIWYSVKGYYRSYLAKANKTVGIQIRIFEKEGILQKNGRFPYVLEQILSCAQNEKLLPEISMKDEAEAPTATKNNQTIAVLTTSLSSWYSDQIQKKYSEHPTVDGTRVEVYQPSHEEYQRSKNKKHNMKALAEIYLLSMTDVLITSGFSTFGYAAQGLSGLTPWIMFRSENHAMPDPPCRRAMSIEPCFHQAPFYDCKAKRNADLGKMVPFVRHCEDVSWGLKVVLAAKSQMGVWEAELVGKGSEIGLAITLLPLLAVFLLGENVRLAVNDFAKAHQPAGTSDTNTSAFRRRQAQPPAGAQAARGEALPAAADELRRLRHRRRGHLQLCKGVLLNFEDGEGKVWRFRYSCWNSSQSYVLTKGWSRFVREKGLRAGDTIVFSGSAYGPDKLLFIDCKKNNTAAATGDEKPITSGEATRVVRLFGMDITGGGGDCRKRERAVEMGQEAFLMKRQCVHSTPHYTVRSAKAI</sequence>
<evidence type="ECO:0000256" key="10">
    <source>
        <dbReference type="ARBA" id="ARBA00023180"/>
    </source>
</evidence>
<dbReference type="InterPro" id="IPR003340">
    <property type="entry name" value="B3_DNA-bd"/>
</dbReference>
<keyword evidence="14" id="KW-0472">Membrane</keyword>
<comment type="similarity">
    <text evidence="3">Belongs to the glycosyltransferase 37 family.</text>
</comment>
<dbReference type="InterPro" id="IPR004938">
    <property type="entry name" value="XG_FTase"/>
</dbReference>
<dbReference type="InterPro" id="IPR015300">
    <property type="entry name" value="DNA-bd_pseudobarrel_sf"/>
</dbReference>
<evidence type="ECO:0000256" key="8">
    <source>
        <dbReference type="ARBA" id="ARBA00023125"/>
    </source>
</evidence>
<dbReference type="SUPFAM" id="SSF101936">
    <property type="entry name" value="DNA-binding pseudobarrel domain"/>
    <property type="match status" value="1"/>
</dbReference>
<evidence type="ECO:0000256" key="1">
    <source>
        <dbReference type="ARBA" id="ARBA00004123"/>
    </source>
</evidence>
<reference evidence="16" key="2">
    <citation type="submission" date="2018-04" db="EMBL/GenBank/DDBJ databases">
        <title>OnivRS2 (Oryza nivara Reference Sequence Version 2).</title>
        <authorList>
            <person name="Zhang J."/>
            <person name="Kudrna D."/>
            <person name="Lee S."/>
            <person name="Talag J."/>
            <person name="Rajasekar S."/>
            <person name="Welchert J."/>
            <person name="Hsing Y.-I."/>
            <person name="Wing R.A."/>
        </authorList>
    </citation>
    <scope>NUCLEOTIDE SEQUENCE [LARGE SCALE GENOMIC DNA]</scope>
    <source>
        <strain evidence="16">SL10</strain>
    </source>
</reference>
<dbReference type="EnsemblPlants" id="ONIVA02G36080.3">
    <property type="protein sequence ID" value="ONIVA02G36080.3"/>
    <property type="gene ID" value="ONIVA02G36080"/>
</dbReference>
<keyword evidence="6" id="KW-0805">Transcription regulation</keyword>
<dbReference type="GO" id="GO:0016020">
    <property type="term" value="C:membrane"/>
    <property type="evidence" value="ECO:0007669"/>
    <property type="project" value="InterPro"/>
</dbReference>
<dbReference type="GO" id="GO:0009969">
    <property type="term" value="P:xyloglucan biosynthetic process"/>
    <property type="evidence" value="ECO:0007669"/>
    <property type="project" value="TreeGrafter"/>
</dbReference>
<evidence type="ECO:0000256" key="7">
    <source>
        <dbReference type="ARBA" id="ARBA00023034"/>
    </source>
</evidence>
<evidence type="ECO:0000256" key="4">
    <source>
        <dbReference type="ARBA" id="ARBA00022676"/>
    </source>
</evidence>
<evidence type="ECO:0000256" key="9">
    <source>
        <dbReference type="ARBA" id="ARBA00023163"/>
    </source>
</evidence>
<keyword evidence="17" id="KW-1185">Reference proteome</keyword>
<keyword evidence="4" id="KW-0328">Glycosyltransferase</keyword>
<evidence type="ECO:0000313" key="17">
    <source>
        <dbReference type="Proteomes" id="UP000006591"/>
    </source>
</evidence>
<dbReference type="PROSITE" id="PS50863">
    <property type="entry name" value="B3"/>
    <property type="match status" value="1"/>
</dbReference>
<feature type="region of interest" description="Disordered" evidence="13">
    <location>
        <begin position="1313"/>
        <end position="1342"/>
    </location>
</feature>
<comment type="subcellular location">
    <subcellularLocation>
        <location evidence="2">Golgi apparatus</location>
    </subcellularLocation>
    <subcellularLocation>
        <location evidence="1">Nucleus</location>
    </subcellularLocation>
</comment>
<dbReference type="PANTHER" id="PTHR31889:SF7">
    <property type="entry name" value="FUCOSYLTRANSFERASE"/>
    <property type="match status" value="1"/>
</dbReference>
<dbReference type="GO" id="GO:0071555">
    <property type="term" value="P:cell wall organization"/>
    <property type="evidence" value="ECO:0007669"/>
    <property type="project" value="UniProtKB-KW"/>
</dbReference>
<evidence type="ECO:0000256" key="13">
    <source>
        <dbReference type="SAM" id="MobiDB-lite"/>
    </source>
</evidence>
<keyword evidence="10" id="KW-0325">Glycoprotein</keyword>
<dbReference type="FunFam" id="3.40.50.11340:FF:000005">
    <property type="entry name" value="Galactoside 2-alpha-L-fucosyltransferase"/>
    <property type="match status" value="1"/>
</dbReference>
<dbReference type="Pfam" id="PF03254">
    <property type="entry name" value="XG_FTase"/>
    <property type="match status" value="2"/>
</dbReference>